<comment type="cofactor">
    <cofactor evidence="1">
        <name>Zn(2+)</name>
        <dbReference type="ChEBI" id="CHEBI:29105"/>
    </cofactor>
</comment>
<dbReference type="InterPro" id="IPR037175">
    <property type="entry name" value="KFase_sf"/>
</dbReference>
<comment type="pathway">
    <text evidence="2">Amino-acid degradation.</text>
</comment>
<evidence type="ECO:0000256" key="4">
    <source>
        <dbReference type="ARBA" id="ARBA00022723"/>
    </source>
</evidence>
<evidence type="ECO:0000256" key="3">
    <source>
        <dbReference type="ARBA" id="ARBA00011738"/>
    </source>
</evidence>
<evidence type="ECO:0000256" key="1">
    <source>
        <dbReference type="ARBA" id="ARBA00001947"/>
    </source>
</evidence>
<dbReference type="FunFam" id="3.50.30.50:FF:000001">
    <property type="entry name" value="Kynurenine formamidase"/>
    <property type="match status" value="1"/>
</dbReference>
<reference evidence="8 9" key="1">
    <citation type="submission" date="2018-10" db="EMBL/GenBank/DDBJ databases">
        <title>Cultivation of a novel Methanohalophilus strain from Kebrit Deep of the Red Sea and a genomic comparison of members of the genus Methanohalophilus.</title>
        <authorList>
            <person name="Guan Y."/>
            <person name="Ngugi D.K."/>
            <person name="Stingl U."/>
        </authorList>
    </citation>
    <scope>NUCLEOTIDE SEQUENCE [LARGE SCALE GENOMIC DNA]</scope>
    <source>
        <strain evidence="8 9">DSM 7471</strain>
    </source>
</reference>
<evidence type="ECO:0000256" key="6">
    <source>
        <dbReference type="ARBA" id="ARBA00022833"/>
    </source>
</evidence>
<keyword evidence="4" id="KW-0479">Metal-binding</keyword>
<dbReference type="AlphaFoldDB" id="A0A3M9LIS9"/>
<evidence type="ECO:0000313" key="9">
    <source>
        <dbReference type="Proteomes" id="UP000278252"/>
    </source>
</evidence>
<protein>
    <submittedName>
        <fullName evidence="8">Cyclase family protein</fullName>
    </submittedName>
</protein>
<keyword evidence="7" id="KW-0823">Tryptophan catabolism</keyword>
<evidence type="ECO:0000256" key="7">
    <source>
        <dbReference type="ARBA" id="ARBA00023079"/>
    </source>
</evidence>
<dbReference type="EMBL" id="RJJH01000001">
    <property type="protein sequence ID" value="RNI13190.1"/>
    <property type="molecule type" value="Genomic_DNA"/>
</dbReference>
<keyword evidence="6" id="KW-0862">Zinc</keyword>
<comment type="caution">
    <text evidence="8">The sequence shown here is derived from an EMBL/GenBank/DDBJ whole genome shotgun (WGS) entry which is preliminary data.</text>
</comment>
<dbReference type="Proteomes" id="UP000278252">
    <property type="component" value="Unassembled WGS sequence"/>
</dbReference>
<accession>A0A3M9LIS9</accession>
<dbReference type="GO" id="GO:0019441">
    <property type="term" value="P:L-tryptophan catabolic process to kynurenine"/>
    <property type="evidence" value="ECO:0007669"/>
    <property type="project" value="InterPro"/>
</dbReference>
<sequence>MIDITQSIGPETRVYPGDPKVTVRRIASIESCGYSVSELEMGSHTATHIDAPAHIFEDGRTVDELELSSLVGRAYLIDLSGKTEIRNDEMEEAFPSKDKNRCEIILLKTESSDQKFAKILPDAAEWIAKKGFLTVGIDSESLDSGEGLDNHRVLLGKGINIIENLDLKKVAPGYYGFVCLPLKIKGCDGAPARAILLQSEV</sequence>
<dbReference type="SUPFAM" id="SSF102198">
    <property type="entry name" value="Putative cyclase"/>
    <property type="match status" value="1"/>
</dbReference>
<dbReference type="PANTHER" id="PTHR31118:SF12">
    <property type="entry name" value="CYCLASE-LIKE PROTEIN 2"/>
    <property type="match status" value="1"/>
</dbReference>
<comment type="subunit">
    <text evidence="3">Homodimer.</text>
</comment>
<dbReference type="PANTHER" id="PTHR31118">
    <property type="entry name" value="CYCLASE-LIKE PROTEIN 2"/>
    <property type="match status" value="1"/>
</dbReference>
<dbReference type="RefSeq" id="WP_084006270.1">
    <property type="nucleotide sequence ID" value="NZ_JWTK01000002.1"/>
</dbReference>
<evidence type="ECO:0000256" key="2">
    <source>
        <dbReference type="ARBA" id="ARBA00005023"/>
    </source>
</evidence>
<keyword evidence="5" id="KW-0378">Hydrolase</keyword>
<dbReference type="GO" id="GO:0004061">
    <property type="term" value="F:arylformamidase activity"/>
    <property type="evidence" value="ECO:0007669"/>
    <property type="project" value="InterPro"/>
</dbReference>
<evidence type="ECO:0000313" key="8">
    <source>
        <dbReference type="EMBL" id="RNI13190.1"/>
    </source>
</evidence>
<dbReference type="OrthoDB" id="9014at2157"/>
<dbReference type="Pfam" id="PF04199">
    <property type="entry name" value="Cyclase"/>
    <property type="match status" value="1"/>
</dbReference>
<name>A0A3M9LIS9_9EURY</name>
<dbReference type="InterPro" id="IPR007325">
    <property type="entry name" value="KFase/CYL"/>
</dbReference>
<gene>
    <name evidence="8" type="ORF">EFE41_00970</name>
</gene>
<dbReference type="Gene3D" id="3.50.30.50">
    <property type="entry name" value="Putative cyclase"/>
    <property type="match status" value="1"/>
</dbReference>
<evidence type="ECO:0000256" key="5">
    <source>
        <dbReference type="ARBA" id="ARBA00022801"/>
    </source>
</evidence>
<organism evidence="8 9">
    <name type="scientific">Methanohalophilus portucalensis FDF-1</name>
    <dbReference type="NCBI Taxonomy" id="523843"/>
    <lineage>
        <taxon>Archaea</taxon>
        <taxon>Methanobacteriati</taxon>
        <taxon>Methanobacteriota</taxon>
        <taxon>Stenosarchaea group</taxon>
        <taxon>Methanomicrobia</taxon>
        <taxon>Methanosarcinales</taxon>
        <taxon>Methanosarcinaceae</taxon>
        <taxon>Methanohalophilus</taxon>
    </lineage>
</organism>
<proteinExistence type="predicted"/>
<dbReference type="GO" id="GO:0046872">
    <property type="term" value="F:metal ion binding"/>
    <property type="evidence" value="ECO:0007669"/>
    <property type="project" value="UniProtKB-KW"/>
</dbReference>